<gene>
    <name evidence="1" type="ORF">AsAng_0064520</name>
</gene>
<keyword evidence="2" id="KW-1185">Reference proteome</keyword>
<dbReference type="SUPFAM" id="SSF49785">
    <property type="entry name" value="Galactose-binding domain-like"/>
    <property type="match status" value="1"/>
</dbReference>
<name>A0A915YM63_9BACT</name>
<evidence type="ECO:0000313" key="1">
    <source>
        <dbReference type="EMBL" id="BDS15668.1"/>
    </source>
</evidence>
<reference evidence="1" key="1">
    <citation type="submission" date="2022-09" db="EMBL/GenBank/DDBJ databases">
        <title>Aureispira anguillicida sp. nov., isolated from Leptocephalus of Japanese eel Anguilla japonica.</title>
        <authorList>
            <person name="Yuasa K."/>
            <person name="Mekata T."/>
            <person name="Ikunari K."/>
        </authorList>
    </citation>
    <scope>NUCLEOTIDE SEQUENCE</scope>
    <source>
        <strain evidence="1">EL160426</strain>
        <plasmid evidence="1">pAUEb</plasmid>
    </source>
</reference>
<accession>A0A915YM63</accession>
<dbReference type="EMBL" id="AP026869">
    <property type="protein sequence ID" value="BDS15668.1"/>
    <property type="molecule type" value="Genomic_DNA"/>
</dbReference>
<keyword evidence="1" id="KW-0614">Plasmid</keyword>
<sequence>MINQIVFPVAALALTAGPSQPEYTTFAPAGTTEMVNLFSGDFNYNIPLLEVPGSNGGYPINLFYNSVSSVDQEASWTGLGWNINIGSMGRSMRGLPDDFNGEKVSRKLDARRSETTRVGVSGGVEIGGIDLAKSLQMSLGFSLGINYVYNNYKGAGVSIDPMINLGLSVSGSKTYTYKPNLSLGMKISTIDAASANIGFSLGREKSETNKKVNENIAAVALNFNAVDGLSSLYVGSERLRINGNISFSKKSYTPPVSRPWTGSSFLWDLSFMGGGTVVYGKWGISGSYSTESFEDAGNWIGQAAYGYNYMQNAKVDNLLDFNREKDGVVHRYQRYLANPIMTYDVYNVAGQGISGVFRPHRSDYGFLNDPGLHYHIPGGSFGGEGGVLWEFGFNGAYNWKDVHVSSWPYISWVDFKEQQDNSLFEPFYYKMEGDVSAEKESTYDYLGTGDSKNQPMRLKREGFDYDKWQGGELLAEKNDGSGNPWYNNGGYETKVQWNQDKNHRANRKPRNVSIQQITNSELLDIQGDEVLNEYDIKYYDETSSSGAKNKTTYANAPTSDLSRPFNHQNAGFSILGQDGVRWNYALPVMNNDQIEAKFSVAPLDNCSKRVAVKMVDGDRDSIDYKPSDNTLRSNDYIDEQRLPAYAHTYLLTSVLGNDYADIDNTPGPSDGDAGYWMRTNYVKLSNNYQWRAPFVDAHYLQGFQNNVMDDLGAFTWGNREVYLPASIETNTHIAYFEVSRRYDARGAQHYIQNSTDATTNKVGAFSYKLDRILLYSKKEISDKGLANASTLKTVNFTYDYSLCKNALNNDNTATISSAENANIKNLNTASPLGKLTLKEVYFTYEDNDRGELSPYVFEYNPYNPNYTDDQTDRWGVYRENYLQSGYNTCDNMNLPYTKQDPSYKAELDQQISAWHLEKIKMPSGATLNIDMERDDYAYVQDAKATRMFNITSTHKTTPNQNLLVSYDPSDDDRYLQFQLEHPISTSSSNAQEQLNEYIEDLPEASREGVNYKQLYYKVLINLRNNTNETWEYVPGYAEIDKNSDHSDAIEFVPPTSGTNYTHARIRLKRSRLHSKWKQHHPISMRALKFLKDKLPDQMLAADLGGPPNALTNLDQMGESIKALFSGYFDYGLVSEGFSKHIQLGKSFIRLNTPDKIQYGGGARVKKIQLDDGWNPNETSTLGVVYDYTTKDENGAVVSSGVLENEVANGYDECAIRWAVVQEEVRDNQVKDIHDYLYPMNEAYHPGSSVGYSKVTVRSLASNYALEASKANDPSAYLASFNLPEGFGTTGETVYEYYTAKDFPVFTSKTSLDDTENNPWLSMFIQLLTMTRYDHYTGTQGYSIELNDMHGKTKKISTYGQKKDGRMSDELLTKVEYKYKTKKVVDFKRGKPNQEIAVLDSEAKVLVSDNPEGNALTETQLIGVDYDFFIDGREFLQTSGAAGLAFNTDGILWWPFPFPWPQYNYHENRARTSVANKIIKRTGILEEVQAFDGQATIITKNQVFDNQTGSPLLATVDNQLGGEIYNYSVPAYMAHDRMGAAAKNWGIVFEDVRFDASPVSSTGYYQVQTNYNHPNHEQWYEGDEFIIAAGFKKSKAIYMGQLYNDAVTPTKSHQFDVLDPSIMTGSAPIKVTLKNIRSGNRNLVGATIAQYSTVDTDGSGTANPLTNRTITNIVVPEVVEITVANNQASLVATNMSAPITQSKVNHVLSASGATFSDDWTLDNTNYCLDLASKNPFIKGTKGVWRAQNSYSYINDRKQEYLSGQDHDNEVDIRKSGTVDAVSLFNWKNPFIEYSSENRWIRTQDITKYQIGGTPVESRDVLGTYQATLYGYRNDLVIAQGVNTQYYEIGFEGFEEANQRGLLNDISNTTETLNSGHLDFLPKSTSCIATNAEQHENYKLTYPMAKPTNNKSYILVRKAYDTTNPIQLDATLHLKGLNKKQIVNGKIINQYPLNVTGSQRFKAPGLTHLINADTKDDFTVYEIDFSSNKHDLTTESWWSGDLIIKHPYIPISLNSTNQNDLITDYCAHTGKYSLKLVNTNSNDDTHKFPLTTLKLKNAKDYVFSAWIKVEEKGNHQPLPTYAKANKGQRGVSICGTFIAPSGPVIEGWQKIEGTFIANGSNAFSIKIGMATSPDLNADGFYIDDIRIFPADGNMVSYVYDPITYKLKATLDDNNYATFYIYNASGSLVSSKKETERGIISIQESRSYVKPN</sequence>
<protein>
    <submittedName>
        <fullName evidence="1">Uncharacterized protein</fullName>
    </submittedName>
</protein>
<dbReference type="Proteomes" id="UP001060919">
    <property type="component" value="Plasmid pAUEb"/>
</dbReference>
<proteinExistence type="predicted"/>
<dbReference type="InterPro" id="IPR008979">
    <property type="entry name" value="Galactose-bd-like_sf"/>
</dbReference>
<dbReference type="KEGG" id="aup:AsAng_0064520"/>
<dbReference type="Gene3D" id="2.60.120.260">
    <property type="entry name" value="Galactose-binding domain-like"/>
    <property type="match status" value="1"/>
</dbReference>
<evidence type="ECO:0000313" key="2">
    <source>
        <dbReference type="Proteomes" id="UP001060919"/>
    </source>
</evidence>
<organism evidence="1 2">
    <name type="scientific">Aureispira anguillae</name>
    <dbReference type="NCBI Taxonomy" id="2864201"/>
    <lineage>
        <taxon>Bacteria</taxon>
        <taxon>Pseudomonadati</taxon>
        <taxon>Bacteroidota</taxon>
        <taxon>Saprospiria</taxon>
        <taxon>Saprospirales</taxon>
        <taxon>Saprospiraceae</taxon>
        <taxon>Aureispira</taxon>
    </lineage>
</organism>
<geneLocation type="plasmid" evidence="1 2">
    <name>pAUEb</name>
</geneLocation>